<evidence type="ECO:0000259" key="1">
    <source>
        <dbReference type="Pfam" id="PF22599"/>
    </source>
</evidence>
<sequence>MLVAFLAGPAISQAASGFDPIEVRLVAQEPRGGPTAVVAGDDRKLEVEPETLLGPSDFVSVSQVEWVEGKPGFNVVLTPAGAEKYERISTENVGRTLAIIVDGKILMTPKILDPVRAQGFLLTLNTEPEAQALAAKVRQVVAPN</sequence>
<evidence type="ECO:0000313" key="3">
    <source>
        <dbReference type="Proteomes" id="UP000197153"/>
    </source>
</evidence>
<name>A0A248JNT3_9PROT</name>
<evidence type="ECO:0000313" key="2">
    <source>
        <dbReference type="EMBL" id="ASG20186.1"/>
    </source>
</evidence>
<proteinExistence type="predicted"/>
<accession>A0A248JNT3</accession>
<dbReference type="InterPro" id="IPR054384">
    <property type="entry name" value="SecDF_P1_head"/>
</dbReference>
<organism evidence="2 3">
    <name type="scientific">Nitrospirillum viridazoti CBAmc</name>
    <dbReference type="NCBI Taxonomy" id="1441467"/>
    <lineage>
        <taxon>Bacteria</taxon>
        <taxon>Pseudomonadati</taxon>
        <taxon>Pseudomonadota</taxon>
        <taxon>Alphaproteobacteria</taxon>
        <taxon>Rhodospirillales</taxon>
        <taxon>Azospirillaceae</taxon>
        <taxon>Nitrospirillum</taxon>
        <taxon>Nitrospirillum viridazoti</taxon>
    </lineage>
</organism>
<dbReference type="KEGG" id="nao:Y958_04650"/>
<protein>
    <recommendedName>
        <fullName evidence="1">SecDF P1 head subdomain domain-containing protein</fullName>
    </recommendedName>
</protein>
<gene>
    <name evidence="2" type="ORF">Y958_04650</name>
</gene>
<feature type="domain" description="SecDF P1 head subdomain" evidence="1">
    <location>
        <begin position="45"/>
        <end position="138"/>
    </location>
</feature>
<dbReference type="AlphaFoldDB" id="A0A248JNT3"/>
<dbReference type="Proteomes" id="UP000197153">
    <property type="component" value="Chromosome 1"/>
</dbReference>
<keyword evidence="3" id="KW-1185">Reference proteome</keyword>
<dbReference type="Gene3D" id="3.30.1360.200">
    <property type="match status" value="1"/>
</dbReference>
<reference evidence="2 3" key="1">
    <citation type="submission" date="2017-06" db="EMBL/GenBank/DDBJ databases">
        <title>Complete genome sequence of Nitrospirillum amazonense strain CBAmC, an endophytic nitrogen-fixing and plant growth-promoting bacterium, isolated from sugarcane.</title>
        <authorList>
            <person name="Schwab S."/>
            <person name="dos Santos Teixeira K.R."/>
            <person name="Simoes Araujo J.L."/>
            <person name="Soares Vidal M."/>
            <person name="Borges de Freitas H.R."/>
            <person name="Rivello Crivelaro A.L."/>
            <person name="Bueno de Camargo Nunes A."/>
            <person name="dos Santos C.M."/>
            <person name="Palmeira da Silva Rosa D."/>
            <person name="da Silva Padilha D."/>
            <person name="da Silva E."/>
            <person name="Araujo Terra L."/>
            <person name="Soares Mendes V."/>
            <person name="Farinelli L."/>
            <person name="Magalhaes Cruz L."/>
            <person name="Baldani J.I."/>
        </authorList>
    </citation>
    <scope>NUCLEOTIDE SEQUENCE [LARGE SCALE GENOMIC DNA]</scope>
    <source>
        <strain evidence="2 3">CBAmC</strain>
    </source>
</reference>
<dbReference type="Pfam" id="PF22599">
    <property type="entry name" value="SecDF_P1_head"/>
    <property type="match status" value="1"/>
</dbReference>
<dbReference type="RefSeq" id="WP_088871081.1">
    <property type="nucleotide sequence ID" value="NZ_CP022110.1"/>
</dbReference>
<dbReference type="EMBL" id="CP022110">
    <property type="protein sequence ID" value="ASG20186.1"/>
    <property type="molecule type" value="Genomic_DNA"/>
</dbReference>